<evidence type="ECO:0000256" key="3">
    <source>
        <dbReference type="ARBA" id="ARBA00022801"/>
    </source>
</evidence>
<name>A0A919WAM6_9ACTN</name>
<proteinExistence type="inferred from homology"/>
<organism evidence="6 7">
    <name type="scientific">Paractinoplanes toevensis</name>
    <dbReference type="NCBI Taxonomy" id="571911"/>
    <lineage>
        <taxon>Bacteria</taxon>
        <taxon>Bacillati</taxon>
        <taxon>Actinomycetota</taxon>
        <taxon>Actinomycetes</taxon>
        <taxon>Micromonosporales</taxon>
        <taxon>Micromonosporaceae</taxon>
        <taxon>Paractinoplanes</taxon>
    </lineage>
</organism>
<comment type="caution">
    <text evidence="6">The sequence shown here is derived from an EMBL/GenBank/DDBJ whole genome shotgun (WGS) entry which is preliminary data.</text>
</comment>
<protein>
    <submittedName>
        <fullName evidence="6">Creatininase</fullName>
    </submittedName>
</protein>
<keyword evidence="4" id="KW-0862">Zinc</keyword>
<gene>
    <name evidence="6" type="ORF">Ato02nite_085240</name>
</gene>
<evidence type="ECO:0000256" key="5">
    <source>
        <dbReference type="ARBA" id="ARBA00024029"/>
    </source>
</evidence>
<evidence type="ECO:0000313" key="7">
    <source>
        <dbReference type="Proteomes" id="UP000677082"/>
    </source>
</evidence>
<accession>A0A919WAM6</accession>
<evidence type="ECO:0000256" key="4">
    <source>
        <dbReference type="ARBA" id="ARBA00022833"/>
    </source>
</evidence>
<comment type="similarity">
    <text evidence="5">Belongs to the creatininase superfamily.</text>
</comment>
<evidence type="ECO:0000256" key="1">
    <source>
        <dbReference type="ARBA" id="ARBA00001947"/>
    </source>
</evidence>
<keyword evidence="3" id="KW-0378">Hydrolase</keyword>
<keyword evidence="7" id="KW-1185">Reference proteome</keyword>
<dbReference type="Proteomes" id="UP000677082">
    <property type="component" value="Unassembled WGS sequence"/>
</dbReference>
<dbReference type="RefSeq" id="WP_213012405.1">
    <property type="nucleotide sequence ID" value="NZ_BOQN01000125.1"/>
</dbReference>
<dbReference type="InterPro" id="IPR024087">
    <property type="entry name" value="Creatininase-like_sf"/>
</dbReference>
<sequence>MENLGGDGRPVRWDELTWPEARDTVASADTVIIPVGAVEQHGPHLPLNVDTVICQAVADQVSALTGIPVIPPITYGVSGSHGDFAGTIALRPETLIATMEDVLDSLHASGVRQFVLLNGHIWNNGALDVSAEKLRVRHKDSRIRAIGYVTMYPGPEVNGRVQFGRGLMHANFFETSVMLHLRPDLVRMDRATSHIDVDSFWDYRMDQVSETGVWGRDVAQANAEHGRSEFERCVQTTARAVAAAAREPWPSSAHRPN</sequence>
<dbReference type="PANTHER" id="PTHR35005:SF1">
    <property type="entry name" value="2-AMINO-5-FORMYLAMINO-6-RIBOSYLAMINOPYRIMIDIN-4(3H)-ONE 5'-MONOPHOSPHATE DEFORMYLASE"/>
    <property type="match status" value="1"/>
</dbReference>
<dbReference type="GO" id="GO:0009231">
    <property type="term" value="P:riboflavin biosynthetic process"/>
    <property type="evidence" value="ECO:0007669"/>
    <property type="project" value="TreeGrafter"/>
</dbReference>
<dbReference type="Pfam" id="PF02633">
    <property type="entry name" value="Creatininase"/>
    <property type="match status" value="1"/>
</dbReference>
<evidence type="ECO:0000256" key="2">
    <source>
        <dbReference type="ARBA" id="ARBA00022723"/>
    </source>
</evidence>
<evidence type="ECO:0000313" key="6">
    <source>
        <dbReference type="EMBL" id="GIM96731.1"/>
    </source>
</evidence>
<dbReference type="SUPFAM" id="SSF102215">
    <property type="entry name" value="Creatininase"/>
    <property type="match status" value="1"/>
</dbReference>
<keyword evidence="2" id="KW-0479">Metal-binding</keyword>
<reference evidence="6 7" key="1">
    <citation type="submission" date="2021-03" db="EMBL/GenBank/DDBJ databases">
        <title>Whole genome shotgun sequence of Actinoplanes toevensis NBRC 105298.</title>
        <authorList>
            <person name="Komaki H."/>
            <person name="Tamura T."/>
        </authorList>
    </citation>
    <scope>NUCLEOTIDE SEQUENCE [LARGE SCALE GENOMIC DNA]</scope>
    <source>
        <strain evidence="6 7">NBRC 105298</strain>
    </source>
</reference>
<dbReference type="InterPro" id="IPR003785">
    <property type="entry name" value="Creatininase/forma_Hydrolase"/>
</dbReference>
<dbReference type="PANTHER" id="PTHR35005">
    <property type="entry name" value="3-DEHYDRO-SCYLLO-INOSOSE HYDROLASE"/>
    <property type="match status" value="1"/>
</dbReference>
<comment type="cofactor">
    <cofactor evidence="1">
        <name>Zn(2+)</name>
        <dbReference type="ChEBI" id="CHEBI:29105"/>
    </cofactor>
</comment>
<dbReference type="AlphaFoldDB" id="A0A919WAM6"/>
<dbReference type="GO" id="GO:0046872">
    <property type="term" value="F:metal ion binding"/>
    <property type="evidence" value="ECO:0007669"/>
    <property type="project" value="UniProtKB-KW"/>
</dbReference>
<dbReference type="Gene3D" id="3.40.50.10310">
    <property type="entry name" value="Creatininase"/>
    <property type="match status" value="1"/>
</dbReference>
<dbReference type="GO" id="GO:0016811">
    <property type="term" value="F:hydrolase activity, acting on carbon-nitrogen (but not peptide) bonds, in linear amides"/>
    <property type="evidence" value="ECO:0007669"/>
    <property type="project" value="TreeGrafter"/>
</dbReference>
<dbReference type="EMBL" id="BOQN01000125">
    <property type="protein sequence ID" value="GIM96731.1"/>
    <property type="molecule type" value="Genomic_DNA"/>
</dbReference>